<feature type="compositionally biased region" description="Polar residues" evidence="1">
    <location>
        <begin position="1"/>
        <end position="26"/>
    </location>
</feature>
<feature type="region of interest" description="Disordered" evidence="1">
    <location>
        <begin position="1"/>
        <end position="74"/>
    </location>
</feature>
<feature type="compositionally biased region" description="Acidic residues" evidence="1">
    <location>
        <begin position="53"/>
        <end position="65"/>
    </location>
</feature>
<keyword evidence="3" id="KW-1185">Reference proteome</keyword>
<sequence>MSSNSPYPTFTGSDAHTLVRSNNPPKLQSEGRAQPSAEDAQQINAEEKREAEQEADLIYEEQIEEEYAKREGGA</sequence>
<dbReference type="EMBL" id="KN832875">
    <property type="protein sequence ID" value="KIN02022.1"/>
    <property type="molecule type" value="Genomic_DNA"/>
</dbReference>
<name>A0A0C3HI55_OIDMZ</name>
<proteinExistence type="predicted"/>
<protein>
    <submittedName>
        <fullName evidence="2">Uncharacterized protein</fullName>
    </submittedName>
</protein>
<dbReference type="OrthoDB" id="3599909at2759"/>
<reference evidence="3" key="2">
    <citation type="submission" date="2015-01" db="EMBL/GenBank/DDBJ databases">
        <title>Evolutionary Origins and Diversification of the Mycorrhizal Mutualists.</title>
        <authorList>
            <consortium name="DOE Joint Genome Institute"/>
            <consortium name="Mycorrhizal Genomics Consortium"/>
            <person name="Kohler A."/>
            <person name="Kuo A."/>
            <person name="Nagy L.G."/>
            <person name="Floudas D."/>
            <person name="Copeland A."/>
            <person name="Barry K.W."/>
            <person name="Cichocki N."/>
            <person name="Veneault-Fourrey C."/>
            <person name="LaButti K."/>
            <person name="Lindquist E.A."/>
            <person name="Lipzen A."/>
            <person name="Lundell T."/>
            <person name="Morin E."/>
            <person name="Murat C."/>
            <person name="Riley R."/>
            <person name="Ohm R."/>
            <person name="Sun H."/>
            <person name="Tunlid A."/>
            <person name="Henrissat B."/>
            <person name="Grigoriev I.V."/>
            <person name="Hibbett D.S."/>
            <person name="Martin F."/>
        </authorList>
    </citation>
    <scope>NUCLEOTIDE SEQUENCE [LARGE SCALE GENOMIC DNA]</scope>
    <source>
        <strain evidence="3">Zn</strain>
    </source>
</reference>
<reference evidence="2 3" key="1">
    <citation type="submission" date="2014-04" db="EMBL/GenBank/DDBJ databases">
        <authorList>
            <consortium name="DOE Joint Genome Institute"/>
            <person name="Kuo A."/>
            <person name="Martino E."/>
            <person name="Perotto S."/>
            <person name="Kohler A."/>
            <person name="Nagy L.G."/>
            <person name="Floudas D."/>
            <person name="Copeland A."/>
            <person name="Barry K.W."/>
            <person name="Cichocki N."/>
            <person name="Veneault-Fourrey C."/>
            <person name="LaButti K."/>
            <person name="Lindquist E.A."/>
            <person name="Lipzen A."/>
            <person name="Lundell T."/>
            <person name="Morin E."/>
            <person name="Murat C."/>
            <person name="Sun H."/>
            <person name="Tunlid A."/>
            <person name="Henrissat B."/>
            <person name="Grigoriev I.V."/>
            <person name="Hibbett D.S."/>
            <person name="Martin F."/>
            <person name="Nordberg H.P."/>
            <person name="Cantor M.N."/>
            <person name="Hua S.X."/>
        </authorList>
    </citation>
    <scope>NUCLEOTIDE SEQUENCE [LARGE SCALE GENOMIC DNA]</scope>
    <source>
        <strain evidence="2 3">Zn</strain>
    </source>
</reference>
<accession>A0A0C3HI55</accession>
<evidence type="ECO:0000313" key="3">
    <source>
        <dbReference type="Proteomes" id="UP000054321"/>
    </source>
</evidence>
<dbReference type="HOGENOM" id="CLU_2688438_0_0_1"/>
<dbReference type="Proteomes" id="UP000054321">
    <property type="component" value="Unassembled WGS sequence"/>
</dbReference>
<evidence type="ECO:0000256" key="1">
    <source>
        <dbReference type="SAM" id="MobiDB-lite"/>
    </source>
</evidence>
<gene>
    <name evidence="2" type="ORF">OIDMADRAFT_18783</name>
</gene>
<evidence type="ECO:0000313" key="2">
    <source>
        <dbReference type="EMBL" id="KIN02022.1"/>
    </source>
</evidence>
<organism evidence="2 3">
    <name type="scientific">Oidiodendron maius (strain Zn)</name>
    <dbReference type="NCBI Taxonomy" id="913774"/>
    <lineage>
        <taxon>Eukaryota</taxon>
        <taxon>Fungi</taxon>
        <taxon>Dikarya</taxon>
        <taxon>Ascomycota</taxon>
        <taxon>Pezizomycotina</taxon>
        <taxon>Leotiomycetes</taxon>
        <taxon>Leotiomycetes incertae sedis</taxon>
        <taxon>Myxotrichaceae</taxon>
        <taxon>Oidiodendron</taxon>
    </lineage>
</organism>
<dbReference type="InParanoid" id="A0A0C3HI55"/>
<dbReference type="AlphaFoldDB" id="A0A0C3HI55"/>